<feature type="domain" description="DUF4240" evidence="2">
    <location>
        <begin position="52"/>
        <end position="132"/>
    </location>
</feature>
<dbReference type="Proteomes" id="UP001233271">
    <property type="component" value="Chromosome 5"/>
</dbReference>
<dbReference type="KEGG" id="ccac:CcaHIS019_0511440"/>
<accession>A0AA48L7I3</accession>
<reference evidence="3" key="1">
    <citation type="journal article" date="2023" name="BMC Genomics">
        <title>Chromosome-level genome assemblies of Cutaneotrichosporon spp. (Trichosporonales, Basidiomycota) reveal imbalanced evolution between nucleotide sequences and chromosome synteny.</title>
        <authorList>
            <person name="Kobayashi Y."/>
            <person name="Kayamori A."/>
            <person name="Aoki K."/>
            <person name="Shiwa Y."/>
            <person name="Matsutani M."/>
            <person name="Fujita N."/>
            <person name="Sugita T."/>
            <person name="Iwasaki W."/>
            <person name="Tanaka N."/>
            <person name="Takashima M."/>
        </authorList>
    </citation>
    <scope>NUCLEOTIDE SEQUENCE</scope>
    <source>
        <strain evidence="3">HIS019</strain>
    </source>
</reference>
<feature type="region of interest" description="Disordered" evidence="1">
    <location>
        <begin position="142"/>
        <end position="165"/>
    </location>
</feature>
<dbReference type="GeneID" id="85497386"/>
<proteinExistence type="predicted"/>
<keyword evidence="4" id="KW-1185">Reference proteome</keyword>
<dbReference type="RefSeq" id="XP_060458781.1">
    <property type="nucleotide sequence ID" value="XM_060602382.1"/>
</dbReference>
<evidence type="ECO:0000259" key="2">
    <source>
        <dbReference type="Pfam" id="PF14024"/>
    </source>
</evidence>
<organism evidence="3 4">
    <name type="scientific">Cutaneotrichosporon cavernicola</name>
    <dbReference type="NCBI Taxonomy" id="279322"/>
    <lineage>
        <taxon>Eukaryota</taxon>
        <taxon>Fungi</taxon>
        <taxon>Dikarya</taxon>
        <taxon>Basidiomycota</taxon>
        <taxon>Agaricomycotina</taxon>
        <taxon>Tremellomycetes</taxon>
        <taxon>Trichosporonales</taxon>
        <taxon>Trichosporonaceae</taxon>
        <taxon>Cutaneotrichosporon</taxon>
    </lineage>
</organism>
<evidence type="ECO:0000313" key="4">
    <source>
        <dbReference type="Proteomes" id="UP001233271"/>
    </source>
</evidence>
<dbReference type="AlphaFoldDB" id="A0AA48L7I3"/>
<feature type="compositionally biased region" description="Basic and acidic residues" evidence="1">
    <location>
        <begin position="151"/>
        <end position="165"/>
    </location>
</feature>
<name>A0AA48L7I3_9TREE</name>
<evidence type="ECO:0000256" key="1">
    <source>
        <dbReference type="SAM" id="MobiDB-lite"/>
    </source>
</evidence>
<dbReference type="InterPro" id="IPR025334">
    <property type="entry name" value="DUF4240"/>
</dbReference>
<sequence length="165" mass="18614">MATLTPDDFWATIASAWSQVRGGKHATSAICTKRSYLRPAAVLAINALLPDMLKALERSLRSYSKADLRAWDEYVHAAVDELNRPDVRAALDSASDDSFMFARAWIVCAGREYYACVEGMPAAFAVHYQWADDILSTAQRACRQPRQGRRSMSESRRIRHQNDEM</sequence>
<dbReference type="EMBL" id="AP028216">
    <property type="protein sequence ID" value="BEI93516.1"/>
    <property type="molecule type" value="Genomic_DNA"/>
</dbReference>
<dbReference type="Pfam" id="PF14024">
    <property type="entry name" value="DUF4240"/>
    <property type="match status" value="1"/>
</dbReference>
<protein>
    <recommendedName>
        <fullName evidence="2">DUF4240 domain-containing protein</fullName>
    </recommendedName>
</protein>
<gene>
    <name evidence="3" type="ORF">CcaverHIS019_0511440</name>
</gene>
<evidence type="ECO:0000313" key="3">
    <source>
        <dbReference type="EMBL" id="BEI93516.1"/>
    </source>
</evidence>